<protein>
    <recommendedName>
        <fullName evidence="3">CCHC-type domain-containing protein</fullName>
    </recommendedName>
</protein>
<reference evidence="4 5" key="1">
    <citation type="journal article" date="2021" name="Hortic Res">
        <title>The domestication of Cucurbita argyrosperma as revealed by the genome of its wild relative.</title>
        <authorList>
            <person name="Barrera-Redondo J."/>
            <person name="Sanchez-de la Vega G."/>
            <person name="Aguirre-Liguori J.A."/>
            <person name="Castellanos-Morales G."/>
            <person name="Gutierrez-Guerrero Y.T."/>
            <person name="Aguirre-Dugua X."/>
            <person name="Aguirre-Planter E."/>
            <person name="Tenaillon M.I."/>
            <person name="Lira-Saade R."/>
            <person name="Eguiarte L.E."/>
        </authorList>
    </citation>
    <scope>NUCLEOTIDE SEQUENCE [LARGE SCALE GENOMIC DNA]</scope>
    <source>
        <strain evidence="4">JBR-2021</strain>
    </source>
</reference>
<sequence length="122" mass="13509">MNMHRLKDKSIAAALFAPTILGQKRKANRHGHTFDRTRGRSCHRRRTADQDKAPCPKCNKVHEGECSALRGCFGCGKPGHRVADCPYRNVLELPVDSDNSPKFSGLPATSPELCELTLSLRP</sequence>
<organism evidence="4 5">
    <name type="scientific">Cucurbita argyrosperma subsp. sororia</name>
    <dbReference type="NCBI Taxonomy" id="37648"/>
    <lineage>
        <taxon>Eukaryota</taxon>
        <taxon>Viridiplantae</taxon>
        <taxon>Streptophyta</taxon>
        <taxon>Embryophyta</taxon>
        <taxon>Tracheophyta</taxon>
        <taxon>Spermatophyta</taxon>
        <taxon>Magnoliopsida</taxon>
        <taxon>eudicotyledons</taxon>
        <taxon>Gunneridae</taxon>
        <taxon>Pentapetalae</taxon>
        <taxon>rosids</taxon>
        <taxon>fabids</taxon>
        <taxon>Cucurbitales</taxon>
        <taxon>Cucurbitaceae</taxon>
        <taxon>Cucurbiteae</taxon>
        <taxon>Cucurbita</taxon>
    </lineage>
</organism>
<accession>A0AAV6LX52</accession>
<feature type="domain" description="CCHC-type" evidence="3">
    <location>
        <begin position="72"/>
        <end position="86"/>
    </location>
</feature>
<evidence type="ECO:0000256" key="1">
    <source>
        <dbReference type="PROSITE-ProRule" id="PRU00047"/>
    </source>
</evidence>
<evidence type="ECO:0000313" key="5">
    <source>
        <dbReference type="Proteomes" id="UP000685013"/>
    </source>
</evidence>
<dbReference type="Pfam" id="PF00098">
    <property type="entry name" value="zf-CCHC"/>
    <property type="match status" value="1"/>
</dbReference>
<evidence type="ECO:0000313" key="4">
    <source>
        <dbReference type="EMBL" id="KAG6571740.1"/>
    </source>
</evidence>
<dbReference type="GO" id="GO:0003676">
    <property type="term" value="F:nucleic acid binding"/>
    <property type="evidence" value="ECO:0007669"/>
    <property type="project" value="InterPro"/>
</dbReference>
<dbReference type="EMBL" id="JAGKQH010000019">
    <property type="protein sequence ID" value="KAG6571740.1"/>
    <property type="molecule type" value="Genomic_DNA"/>
</dbReference>
<comment type="caution">
    <text evidence="4">The sequence shown here is derived from an EMBL/GenBank/DDBJ whole genome shotgun (WGS) entry which is preliminary data.</text>
</comment>
<keyword evidence="5" id="KW-1185">Reference proteome</keyword>
<dbReference type="PROSITE" id="PS50158">
    <property type="entry name" value="ZF_CCHC"/>
    <property type="match status" value="1"/>
</dbReference>
<dbReference type="InterPro" id="IPR001878">
    <property type="entry name" value="Znf_CCHC"/>
</dbReference>
<dbReference type="AlphaFoldDB" id="A0AAV6LX52"/>
<feature type="region of interest" description="Disordered" evidence="2">
    <location>
        <begin position="25"/>
        <end position="53"/>
    </location>
</feature>
<proteinExistence type="predicted"/>
<keyword evidence="1" id="KW-0479">Metal-binding</keyword>
<keyword evidence="1" id="KW-0862">Zinc</keyword>
<dbReference type="Proteomes" id="UP000685013">
    <property type="component" value="Chromosome 19"/>
</dbReference>
<evidence type="ECO:0000259" key="3">
    <source>
        <dbReference type="PROSITE" id="PS50158"/>
    </source>
</evidence>
<gene>
    <name evidence="4" type="ORF">SDJN03_28468</name>
</gene>
<feature type="non-terminal residue" evidence="4">
    <location>
        <position position="1"/>
    </location>
</feature>
<dbReference type="GO" id="GO:0008270">
    <property type="term" value="F:zinc ion binding"/>
    <property type="evidence" value="ECO:0007669"/>
    <property type="project" value="UniProtKB-KW"/>
</dbReference>
<evidence type="ECO:0000256" key="2">
    <source>
        <dbReference type="SAM" id="MobiDB-lite"/>
    </source>
</evidence>
<dbReference type="SMART" id="SM00343">
    <property type="entry name" value="ZnF_C2HC"/>
    <property type="match status" value="1"/>
</dbReference>
<name>A0AAV6LX52_9ROSI</name>
<keyword evidence="1" id="KW-0863">Zinc-finger</keyword>